<name>A0A4Y9ZAZ6_9AGAM</name>
<feature type="region of interest" description="Disordered" evidence="1">
    <location>
        <begin position="1"/>
        <end position="73"/>
    </location>
</feature>
<feature type="compositionally biased region" description="Basic and acidic residues" evidence="1">
    <location>
        <begin position="36"/>
        <end position="55"/>
    </location>
</feature>
<sequence length="73" mass="8217">MAYDPSTLSPARQANQPPRPPALSSNISPALAIAEAWKKESRDNQEKWRTEDAKLRVHFTQSRPDSGKKKAKM</sequence>
<evidence type="ECO:0000256" key="1">
    <source>
        <dbReference type="SAM" id="MobiDB-lite"/>
    </source>
</evidence>
<proteinExistence type="predicted"/>
<accession>A0A4Y9ZAZ6</accession>
<organism evidence="2 3">
    <name type="scientific">Dentipellis fragilis</name>
    <dbReference type="NCBI Taxonomy" id="205917"/>
    <lineage>
        <taxon>Eukaryota</taxon>
        <taxon>Fungi</taxon>
        <taxon>Dikarya</taxon>
        <taxon>Basidiomycota</taxon>
        <taxon>Agaricomycotina</taxon>
        <taxon>Agaricomycetes</taxon>
        <taxon>Russulales</taxon>
        <taxon>Hericiaceae</taxon>
        <taxon>Dentipellis</taxon>
    </lineage>
</organism>
<dbReference type="Proteomes" id="UP000298327">
    <property type="component" value="Unassembled WGS sequence"/>
</dbReference>
<dbReference type="AlphaFoldDB" id="A0A4Y9ZAZ6"/>
<dbReference type="OrthoDB" id="3220849at2759"/>
<keyword evidence="3" id="KW-1185">Reference proteome</keyword>
<reference evidence="2 3" key="1">
    <citation type="submission" date="2019-02" db="EMBL/GenBank/DDBJ databases">
        <title>Genome sequencing of the rare red list fungi Dentipellis fragilis.</title>
        <authorList>
            <person name="Buettner E."/>
            <person name="Kellner H."/>
        </authorList>
    </citation>
    <scope>NUCLEOTIDE SEQUENCE [LARGE SCALE GENOMIC DNA]</scope>
    <source>
        <strain evidence="2 3">DSM 105465</strain>
    </source>
</reference>
<comment type="caution">
    <text evidence="2">The sequence shown here is derived from an EMBL/GenBank/DDBJ whole genome shotgun (WGS) entry which is preliminary data.</text>
</comment>
<evidence type="ECO:0000313" key="2">
    <source>
        <dbReference type="EMBL" id="TFY71624.1"/>
    </source>
</evidence>
<evidence type="ECO:0000313" key="3">
    <source>
        <dbReference type="Proteomes" id="UP000298327"/>
    </source>
</evidence>
<protein>
    <recommendedName>
        <fullName evidence="4">HMG box domain-containing protein</fullName>
    </recommendedName>
</protein>
<evidence type="ECO:0008006" key="4">
    <source>
        <dbReference type="Google" id="ProtNLM"/>
    </source>
</evidence>
<dbReference type="EMBL" id="SEOQ01000043">
    <property type="protein sequence ID" value="TFY71624.1"/>
    <property type="molecule type" value="Genomic_DNA"/>
</dbReference>
<gene>
    <name evidence="2" type="ORF">EVG20_g1371</name>
</gene>